<dbReference type="Pfam" id="PF13041">
    <property type="entry name" value="PPR_2"/>
    <property type="match status" value="5"/>
</dbReference>
<accession>A0A678WEE0</accession>
<feature type="repeat" description="PPR" evidence="3">
    <location>
        <begin position="526"/>
        <end position="560"/>
    </location>
</feature>
<dbReference type="PANTHER" id="PTHR47936:SF7">
    <property type="entry name" value="TETRATRICOPEPTIDE-LIKE HELICAL DOMAIN SUPERFAMILY"/>
    <property type="match status" value="1"/>
</dbReference>
<feature type="repeat" description="PPR" evidence="3">
    <location>
        <begin position="491"/>
        <end position="525"/>
    </location>
</feature>
<evidence type="ECO:0000313" key="4">
    <source>
        <dbReference type="EMBL" id="AYM00921.1"/>
    </source>
</evidence>
<feature type="repeat" description="PPR" evidence="3">
    <location>
        <begin position="282"/>
        <end position="316"/>
    </location>
</feature>
<feature type="repeat" description="PPR" evidence="3">
    <location>
        <begin position="386"/>
        <end position="420"/>
    </location>
</feature>
<feature type="repeat" description="PPR" evidence="3">
    <location>
        <begin position="456"/>
        <end position="490"/>
    </location>
</feature>
<dbReference type="InterPro" id="IPR002885">
    <property type="entry name" value="PPR_rpt"/>
</dbReference>
<feature type="repeat" description="PPR" evidence="3">
    <location>
        <begin position="75"/>
        <end position="109"/>
    </location>
</feature>
<dbReference type="InterPro" id="IPR011990">
    <property type="entry name" value="TPR-like_helical_dom_sf"/>
</dbReference>
<dbReference type="GO" id="GO:0031930">
    <property type="term" value="P:mitochondria-nucleus signaling pathway"/>
    <property type="evidence" value="ECO:0007669"/>
    <property type="project" value="TreeGrafter"/>
</dbReference>
<comment type="similarity">
    <text evidence="1">Belongs to the PPR family. P subfamily.</text>
</comment>
<reference evidence="4" key="1">
    <citation type="journal article" date="2018" name="Molecules">
        <title>The Pentatricopeptide Repeat Gene Family in Salvia miltiorrhiza: Genome-Wide Characterization and Expression Analysis.</title>
        <authorList>
            <person name="Li H."/>
            <person name="Li C."/>
            <person name="Deng Y."/>
            <person name="Jiang X."/>
            <person name="Lu S."/>
        </authorList>
    </citation>
    <scope>NUCLEOTIDE SEQUENCE</scope>
</reference>
<proteinExistence type="evidence at transcript level"/>
<dbReference type="AlphaFoldDB" id="A0A678WEE0"/>
<dbReference type="PROSITE" id="PS51375">
    <property type="entry name" value="PPR"/>
    <property type="match status" value="10"/>
</dbReference>
<dbReference type="EMBL" id="MH004921">
    <property type="protein sequence ID" value="AYM00921.1"/>
    <property type="molecule type" value="mRNA"/>
</dbReference>
<dbReference type="GO" id="GO:0010019">
    <property type="term" value="P:chloroplast-nucleus signaling pathway"/>
    <property type="evidence" value="ECO:0007669"/>
    <property type="project" value="TreeGrafter"/>
</dbReference>
<name>A0A678WEE0_SALMI</name>
<feature type="repeat" description="PPR" evidence="3">
    <location>
        <begin position="351"/>
        <end position="385"/>
    </location>
</feature>
<evidence type="ECO:0000256" key="3">
    <source>
        <dbReference type="PROSITE-ProRule" id="PRU00708"/>
    </source>
</evidence>
<feature type="repeat" description="PPR" evidence="3">
    <location>
        <begin position="421"/>
        <end position="455"/>
    </location>
</feature>
<feature type="repeat" description="PPR" evidence="3">
    <location>
        <begin position="317"/>
        <end position="350"/>
    </location>
</feature>
<sequence length="584" mass="65959">MTSRRAAVSAIDLIHGTGFLNQWSHKSGSISPPFSLFSSKAFQPKQPRIDFSCVKELNDAIGLFQKMKSMQPEPSVLMYNNLLSVTAKIEEYSFALYMFDEMLRMGVPVNVYTMNIAVNCCCLLKDIKSGFAYWLFFKRVEPNVRLHTLIKGLFLNHKVAEAGKLFNMLLRFRICEPNDVMIVAMVDGLCKSGNVLPARDFVRRLERSRSRLDVKAYSALLDGLRKSGMVDDALQLLSAMIEKGITPNVVTYNSMIQGLWTRETGGCKVLVNEMSNSNISLNVITFSILIDAYCKERKMEEAEDLLEIMKQRNVCPTVVTYNTLIDGYCLRGKLTKHKVLDSMVDKGLKPNIVTYNCLLNGYCRKGRIDEAWLHFLEVPCKGLEHDTITYTTMIHGLFSKRRFSEGWKLFKDMEARRVCPDIYTYSTLLDGLCMNGETDEALSFLHMIEGKGVTPDRVTYGVVINGLCKNGKLDVARDLFNQLPSRGVLPNARMYNNIIGALCHEGSTEEAQCLLTEMQSRGCAPTSVTYNIMTRSFLKKKELSKAIPYLEVMREKGLSADVSTLSMLIDQMQGKTKDRCSFSN</sequence>
<dbReference type="Pfam" id="PF12854">
    <property type="entry name" value="PPR_1"/>
    <property type="match status" value="2"/>
</dbReference>
<reference evidence="4" key="2">
    <citation type="submission" date="2018-02" db="EMBL/GenBank/DDBJ databases">
        <authorList>
            <person name="Li H.Q."/>
            <person name="Lu S.F."/>
        </authorList>
    </citation>
    <scope>NUCLEOTIDE SEQUENCE</scope>
</reference>
<evidence type="ECO:0000256" key="1">
    <source>
        <dbReference type="ARBA" id="ARBA00007626"/>
    </source>
</evidence>
<dbReference type="NCBIfam" id="TIGR00756">
    <property type="entry name" value="PPR"/>
    <property type="match status" value="10"/>
</dbReference>
<feature type="repeat" description="PPR" evidence="3">
    <location>
        <begin position="213"/>
        <end position="247"/>
    </location>
</feature>
<evidence type="ECO:0000256" key="2">
    <source>
        <dbReference type="ARBA" id="ARBA00022737"/>
    </source>
</evidence>
<protein>
    <submittedName>
        <fullName evidence="4">Pentatricopeptide repeat protein</fullName>
    </submittedName>
</protein>
<dbReference type="Gene3D" id="1.25.40.10">
    <property type="entry name" value="Tetratricopeptide repeat domain"/>
    <property type="match status" value="5"/>
</dbReference>
<organism evidence="4">
    <name type="scientific">Salvia miltiorrhiza</name>
    <name type="common">Chinese sage</name>
    <dbReference type="NCBI Taxonomy" id="226208"/>
    <lineage>
        <taxon>Eukaryota</taxon>
        <taxon>Viridiplantae</taxon>
        <taxon>Streptophyta</taxon>
        <taxon>Embryophyta</taxon>
        <taxon>Tracheophyta</taxon>
        <taxon>Spermatophyta</taxon>
        <taxon>Magnoliopsida</taxon>
        <taxon>eudicotyledons</taxon>
        <taxon>Gunneridae</taxon>
        <taxon>Pentapetalae</taxon>
        <taxon>asterids</taxon>
        <taxon>lamiids</taxon>
        <taxon>Lamiales</taxon>
        <taxon>Lamiaceae</taxon>
        <taxon>Nepetoideae</taxon>
        <taxon>Mentheae</taxon>
        <taxon>Salviinae</taxon>
        <taxon>Salvia</taxon>
        <taxon>Salvia incertae sedis</taxon>
    </lineage>
</organism>
<dbReference type="GO" id="GO:0009507">
    <property type="term" value="C:chloroplast"/>
    <property type="evidence" value="ECO:0007669"/>
    <property type="project" value="TreeGrafter"/>
</dbReference>
<dbReference type="PANTHER" id="PTHR47936">
    <property type="entry name" value="PPR_LONG DOMAIN-CONTAINING PROTEIN"/>
    <property type="match status" value="1"/>
</dbReference>
<keyword evidence="2" id="KW-0677">Repeat</keyword>